<sequence length="143" mass="16868">MIIQTDDWFMSAAVFKKYMMDIYAAIKNYYPSNMSGLSETVVIYIFDHIFEKMTLTDISDVCFVSNTYLSHSFKKNMGKSFVDYVTLLKMQIVKKFLTETDWNITEIAEKLGYDDCKYMGRIFKNMFGFTLSDYRRMNKINLG</sequence>
<keyword evidence="1" id="KW-0805">Transcription regulation</keyword>
<reference evidence="5" key="1">
    <citation type="submission" date="2019-08" db="EMBL/GenBank/DDBJ databases">
        <authorList>
            <person name="Kucharzyk K."/>
            <person name="Murdoch R.W."/>
            <person name="Higgins S."/>
            <person name="Loffler F."/>
        </authorList>
    </citation>
    <scope>NUCLEOTIDE SEQUENCE</scope>
</reference>
<dbReference type="Gene3D" id="1.10.10.60">
    <property type="entry name" value="Homeodomain-like"/>
    <property type="match status" value="2"/>
</dbReference>
<comment type="caution">
    <text evidence="5">The sequence shown here is derived from an EMBL/GenBank/DDBJ whole genome shotgun (WGS) entry which is preliminary data.</text>
</comment>
<dbReference type="InterPro" id="IPR009057">
    <property type="entry name" value="Homeodomain-like_sf"/>
</dbReference>
<dbReference type="Pfam" id="PF12833">
    <property type="entry name" value="HTH_18"/>
    <property type="match status" value="1"/>
</dbReference>
<dbReference type="SUPFAM" id="SSF46689">
    <property type="entry name" value="Homeodomain-like"/>
    <property type="match status" value="2"/>
</dbReference>
<evidence type="ECO:0000256" key="2">
    <source>
        <dbReference type="ARBA" id="ARBA00023125"/>
    </source>
</evidence>
<dbReference type="GO" id="GO:0003700">
    <property type="term" value="F:DNA-binding transcription factor activity"/>
    <property type="evidence" value="ECO:0007669"/>
    <property type="project" value="InterPro"/>
</dbReference>
<dbReference type="PANTHER" id="PTHR43280">
    <property type="entry name" value="ARAC-FAMILY TRANSCRIPTIONAL REGULATOR"/>
    <property type="match status" value="1"/>
</dbReference>
<organism evidence="5">
    <name type="scientific">bioreactor metagenome</name>
    <dbReference type="NCBI Taxonomy" id="1076179"/>
    <lineage>
        <taxon>unclassified sequences</taxon>
        <taxon>metagenomes</taxon>
        <taxon>ecological metagenomes</taxon>
    </lineage>
</organism>
<accession>A0A644ZLA6</accession>
<dbReference type="GO" id="GO:0043565">
    <property type="term" value="F:sequence-specific DNA binding"/>
    <property type="evidence" value="ECO:0007669"/>
    <property type="project" value="InterPro"/>
</dbReference>
<evidence type="ECO:0000256" key="1">
    <source>
        <dbReference type="ARBA" id="ARBA00023015"/>
    </source>
</evidence>
<dbReference type="InterPro" id="IPR018060">
    <property type="entry name" value="HTH_AraC"/>
</dbReference>
<evidence type="ECO:0000313" key="5">
    <source>
        <dbReference type="EMBL" id="MPM41566.1"/>
    </source>
</evidence>
<name>A0A644ZLA6_9ZZZZ</name>
<dbReference type="PROSITE" id="PS01124">
    <property type="entry name" value="HTH_ARAC_FAMILY_2"/>
    <property type="match status" value="1"/>
</dbReference>
<protein>
    <submittedName>
        <fullName evidence="5">HTH-type transcriptional activator RhaR</fullName>
    </submittedName>
</protein>
<dbReference type="EMBL" id="VSSQ01009418">
    <property type="protein sequence ID" value="MPM41566.1"/>
    <property type="molecule type" value="Genomic_DNA"/>
</dbReference>
<keyword evidence="2" id="KW-0238">DNA-binding</keyword>
<proteinExistence type="predicted"/>
<gene>
    <name evidence="5" type="primary">rhaR_85</name>
    <name evidence="5" type="ORF">SDC9_88221</name>
</gene>
<dbReference type="SMART" id="SM00342">
    <property type="entry name" value="HTH_ARAC"/>
    <property type="match status" value="1"/>
</dbReference>
<keyword evidence="3" id="KW-0804">Transcription</keyword>
<evidence type="ECO:0000259" key="4">
    <source>
        <dbReference type="PROSITE" id="PS01124"/>
    </source>
</evidence>
<dbReference type="AlphaFoldDB" id="A0A644ZLA6"/>
<dbReference type="PANTHER" id="PTHR43280:SF2">
    <property type="entry name" value="HTH-TYPE TRANSCRIPTIONAL REGULATOR EXSA"/>
    <property type="match status" value="1"/>
</dbReference>
<feature type="domain" description="HTH araC/xylS-type" evidence="4">
    <location>
        <begin position="39"/>
        <end position="137"/>
    </location>
</feature>
<evidence type="ECO:0000256" key="3">
    <source>
        <dbReference type="ARBA" id="ARBA00023163"/>
    </source>
</evidence>